<dbReference type="EMBL" id="JACHJB010000002">
    <property type="protein sequence ID" value="MBB6347164.1"/>
    <property type="molecule type" value="Genomic_DNA"/>
</dbReference>
<name>A0A7X0EZ57_9ACTN</name>
<comment type="caution">
    <text evidence="1">The sequence shown here is derived from an EMBL/GenBank/DDBJ whole genome shotgun (WGS) entry which is preliminary data.</text>
</comment>
<sequence>MGHDPTAYAPKPRVTVPTAVLLAKDDVTIRRSAERDADSAGPDRGGAYLALEVPDLLVADVRAFFGAKRVCQAGLPGLGSVIPAAGDLLVEDDAVAVGVEHASFRSRAEMRAFAMRCGMARSRRL</sequence>
<dbReference type="Proteomes" id="UP000583800">
    <property type="component" value="Unassembled WGS sequence"/>
</dbReference>
<reference evidence="1 2" key="1">
    <citation type="submission" date="2020-08" db="EMBL/GenBank/DDBJ databases">
        <title>Sequencing the genomes of 1000 actinobacteria strains.</title>
        <authorList>
            <person name="Klenk H.-P."/>
        </authorList>
    </citation>
    <scope>NUCLEOTIDE SEQUENCE [LARGE SCALE GENOMIC DNA]</scope>
    <source>
        <strain evidence="1 2">DSM 45913</strain>
    </source>
</reference>
<evidence type="ECO:0000313" key="1">
    <source>
        <dbReference type="EMBL" id="MBB6347164.1"/>
    </source>
</evidence>
<dbReference type="Gene3D" id="3.40.50.1820">
    <property type="entry name" value="alpha/beta hydrolase"/>
    <property type="match status" value="1"/>
</dbReference>
<organism evidence="1 2">
    <name type="scientific">Nonomuraea muscovyensis</name>
    <dbReference type="NCBI Taxonomy" id="1124761"/>
    <lineage>
        <taxon>Bacteria</taxon>
        <taxon>Bacillati</taxon>
        <taxon>Actinomycetota</taxon>
        <taxon>Actinomycetes</taxon>
        <taxon>Streptosporangiales</taxon>
        <taxon>Streptosporangiaceae</taxon>
        <taxon>Nonomuraea</taxon>
    </lineage>
</organism>
<dbReference type="AlphaFoldDB" id="A0A7X0EZ57"/>
<dbReference type="RefSeq" id="WP_185085164.1">
    <property type="nucleotide sequence ID" value="NZ_JACHJB010000002.1"/>
</dbReference>
<evidence type="ECO:0000313" key="2">
    <source>
        <dbReference type="Proteomes" id="UP000583800"/>
    </source>
</evidence>
<keyword evidence="2" id="KW-1185">Reference proteome</keyword>
<accession>A0A7X0EZ57</accession>
<proteinExistence type="predicted"/>
<protein>
    <submittedName>
        <fullName evidence="1">Uncharacterized protein</fullName>
    </submittedName>
</protein>
<gene>
    <name evidence="1" type="ORF">FHU36_003709</name>
</gene>
<dbReference type="InterPro" id="IPR029058">
    <property type="entry name" value="AB_hydrolase_fold"/>
</dbReference>